<protein>
    <submittedName>
        <fullName evidence="1">ATP-dependent Clp protease ATP-binding subunit ClpA</fullName>
    </submittedName>
</protein>
<dbReference type="EMBL" id="BGJZ01000412">
    <property type="protein sequence ID" value="GBH14056.1"/>
    <property type="molecule type" value="Genomic_DNA"/>
</dbReference>
<gene>
    <name evidence="1" type="ORF">KPSA1_07554</name>
</gene>
<keyword evidence="1" id="KW-0378">Hydrolase</keyword>
<name>A0A2V0QLQ9_PSESF</name>
<keyword evidence="1" id="KW-0645">Protease</keyword>
<dbReference type="GO" id="GO:0005524">
    <property type="term" value="F:ATP binding"/>
    <property type="evidence" value="ECO:0007669"/>
    <property type="project" value="UniProtKB-KW"/>
</dbReference>
<dbReference type="GO" id="GO:0006508">
    <property type="term" value="P:proteolysis"/>
    <property type="evidence" value="ECO:0007669"/>
    <property type="project" value="UniProtKB-KW"/>
</dbReference>
<dbReference type="Proteomes" id="UP000247480">
    <property type="component" value="Unassembled WGS sequence"/>
</dbReference>
<dbReference type="GO" id="GO:0008233">
    <property type="term" value="F:peptidase activity"/>
    <property type="evidence" value="ECO:0007669"/>
    <property type="project" value="UniProtKB-KW"/>
</dbReference>
<proteinExistence type="predicted"/>
<reference evidence="1 2" key="1">
    <citation type="submission" date="2018-04" db="EMBL/GenBank/DDBJ databases">
        <title>Draft genome sequence of Pseudomonas syringae pv. actinidiae biovar 1 strains isolated from kiwifruit in Kagawa prefecture.</title>
        <authorList>
            <person name="Tabuchi M."/>
            <person name="Saito M."/>
            <person name="Fujiwara S."/>
            <person name="Sasa N."/>
            <person name="Akimitsu K."/>
            <person name="Gomi K."/>
            <person name="Konishi-Sugita S."/>
            <person name="Hamano K."/>
            <person name="Kataoka I."/>
        </authorList>
    </citation>
    <scope>NUCLEOTIDE SEQUENCE [LARGE SCALE GENOMIC DNA]</scope>
    <source>
        <strain evidence="1 2">MAFF212206</strain>
    </source>
</reference>
<keyword evidence="1" id="KW-0547">Nucleotide-binding</keyword>
<sequence length="149" mass="16266">MAIGACLQGDAVATQISFVTNESDLRRIRALLKEFRPQSERICGFRGCCVHYQQDPVSLTDSLEGTLHTDHFNLVLSVAQTGSVHDMQGHPVDVDMFTQYIASRAGNLGDDGRFPARQSIQQAGLARIGTTGDHHCHAVPQQSTLPCFT</sequence>
<dbReference type="AlphaFoldDB" id="A0A2V0QLQ9"/>
<evidence type="ECO:0000313" key="2">
    <source>
        <dbReference type="Proteomes" id="UP000247480"/>
    </source>
</evidence>
<comment type="caution">
    <text evidence="1">The sequence shown here is derived from an EMBL/GenBank/DDBJ whole genome shotgun (WGS) entry which is preliminary data.</text>
</comment>
<keyword evidence="1" id="KW-0067">ATP-binding</keyword>
<organism evidence="1 2">
    <name type="scientific">Pseudomonas syringae pv. actinidiae</name>
    <dbReference type="NCBI Taxonomy" id="103796"/>
    <lineage>
        <taxon>Bacteria</taxon>
        <taxon>Pseudomonadati</taxon>
        <taxon>Pseudomonadota</taxon>
        <taxon>Gammaproteobacteria</taxon>
        <taxon>Pseudomonadales</taxon>
        <taxon>Pseudomonadaceae</taxon>
        <taxon>Pseudomonas</taxon>
        <taxon>Pseudomonas syringae</taxon>
    </lineage>
</organism>
<accession>A0A2V0QLQ9</accession>
<evidence type="ECO:0000313" key="1">
    <source>
        <dbReference type="EMBL" id="GBH14056.1"/>
    </source>
</evidence>